<comment type="subcellular location">
    <subcellularLocation>
        <location evidence="3">Mitochondrion inner membrane</location>
        <topology evidence="3">Peripheral membrane protein</topology>
    </subcellularLocation>
    <subcellularLocation>
        <location evidence="2">Mitochondrion intermembrane space</location>
    </subcellularLocation>
</comment>
<keyword evidence="10" id="KW-0496">Mitochondrion</keyword>
<keyword evidence="11" id="KW-0472">Membrane</keyword>
<evidence type="ECO:0000256" key="4">
    <source>
        <dbReference type="ARBA" id="ARBA00008006"/>
    </source>
</evidence>
<keyword evidence="9" id="KW-0249">Electron transport</keyword>
<dbReference type="Proteomes" id="UP000095149">
    <property type="component" value="Unassembled WGS sequence"/>
</dbReference>
<evidence type="ECO:0000256" key="12">
    <source>
        <dbReference type="ARBA" id="ARBA00023157"/>
    </source>
</evidence>
<dbReference type="InterPro" id="IPR008698">
    <property type="entry name" value="NDUB7"/>
</dbReference>
<proteinExistence type="inferred from homology"/>
<dbReference type="GO" id="GO:0005743">
    <property type="term" value="C:mitochondrial inner membrane"/>
    <property type="evidence" value="ECO:0007669"/>
    <property type="project" value="UniProtKB-SubCell"/>
</dbReference>
<comment type="caution">
    <text evidence="13">The sequence shown here is derived from an EMBL/GenBank/DDBJ whole genome shotgun (WGS) entry which is preliminary data.</text>
</comment>
<evidence type="ECO:0000256" key="1">
    <source>
        <dbReference type="ARBA" id="ARBA00003195"/>
    </source>
</evidence>
<evidence type="ECO:0000256" key="3">
    <source>
        <dbReference type="ARBA" id="ARBA00004637"/>
    </source>
</evidence>
<dbReference type="GO" id="GO:0005758">
    <property type="term" value="C:mitochondrial intermembrane space"/>
    <property type="evidence" value="ECO:0007669"/>
    <property type="project" value="UniProtKB-SubCell"/>
</dbReference>
<name>A0A1E3KG19_9TREE</name>
<protein>
    <recommendedName>
        <fullName evidence="5">NADH dehydrogenase [ubiquinone] 1 beta subcomplex subunit 7</fullName>
    </recommendedName>
</protein>
<keyword evidence="12" id="KW-1015">Disulfide bond</keyword>
<dbReference type="OrthoDB" id="268414at2759"/>
<evidence type="ECO:0000256" key="11">
    <source>
        <dbReference type="ARBA" id="ARBA00023136"/>
    </source>
</evidence>
<comment type="function">
    <text evidence="1">Accessory subunit of the mitochondrial membrane respiratory chain NADH dehydrogenase (Complex I), that is believed not to be involved in catalysis. Complex I functions in the transfer of electrons from NADH to the respiratory chain. The immediate electron acceptor for the enzyme is believed to be ubiquinone.</text>
</comment>
<keyword evidence="7" id="KW-0679">Respiratory chain</keyword>
<dbReference type="PANTHER" id="PTHR20900">
    <property type="entry name" value="NADH:UBIQUINONE OXIDOREDUCTASE B18-LIKE SUBUNIT"/>
    <property type="match status" value="1"/>
</dbReference>
<keyword evidence="8" id="KW-0999">Mitochondrion inner membrane</keyword>
<organism evidence="13 14">
    <name type="scientific">Cryptococcus amylolentus CBS 6273</name>
    <dbReference type="NCBI Taxonomy" id="1296118"/>
    <lineage>
        <taxon>Eukaryota</taxon>
        <taxon>Fungi</taxon>
        <taxon>Dikarya</taxon>
        <taxon>Basidiomycota</taxon>
        <taxon>Agaricomycotina</taxon>
        <taxon>Tremellomycetes</taxon>
        <taxon>Tremellales</taxon>
        <taxon>Cryptococcaceae</taxon>
        <taxon>Cryptococcus</taxon>
    </lineage>
</organism>
<sequence length="143" mass="16096">MDLSNNFQVEAELNNKADVAFLRALSLSQAIDSTLPYTSQAITTARHTPSPDSLPLFTATMTSSTTASQAELQAARVPLGWRDQCSALLIPLNVCRHKELYMPWKCEDERHGYEKCQYDDYVRRMKLLVKQKKEAAEAAADDE</sequence>
<evidence type="ECO:0000256" key="6">
    <source>
        <dbReference type="ARBA" id="ARBA00022448"/>
    </source>
</evidence>
<evidence type="ECO:0000256" key="2">
    <source>
        <dbReference type="ARBA" id="ARBA00004569"/>
    </source>
</evidence>
<accession>A0A1E3KG19</accession>
<dbReference type="AlphaFoldDB" id="A0A1E3KG19"/>
<evidence type="ECO:0000256" key="10">
    <source>
        <dbReference type="ARBA" id="ARBA00023128"/>
    </source>
</evidence>
<evidence type="ECO:0000256" key="5">
    <source>
        <dbReference type="ARBA" id="ARBA00018677"/>
    </source>
</evidence>
<evidence type="ECO:0000256" key="7">
    <source>
        <dbReference type="ARBA" id="ARBA00022660"/>
    </source>
</evidence>
<comment type="similarity">
    <text evidence="4">Belongs to the complex I NDUFB7 subunit family.</text>
</comment>
<reference evidence="13 14" key="1">
    <citation type="submission" date="2016-06" db="EMBL/GenBank/DDBJ databases">
        <title>Evolution of pathogenesis and genome organization in the Tremellales.</title>
        <authorList>
            <person name="Cuomo C."/>
            <person name="Litvintseva A."/>
            <person name="Heitman J."/>
            <person name="Chen Y."/>
            <person name="Sun S."/>
            <person name="Springer D."/>
            <person name="Dromer F."/>
            <person name="Young S."/>
            <person name="Zeng Q."/>
            <person name="Chapman S."/>
            <person name="Gujja S."/>
            <person name="Saif S."/>
            <person name="Birren B."/>
        </authorList>
    </citation>
    <scope>NUCLEOTIDE SEQUENCE [LARGE SCALE GENOMIC DNA]</scope>
    <source>
        <strain evidence="13 14">CBS 6273</strain>
    </source>
</reference>
<evidence type="ECO:0000256" key="8">
    <source>
        <dbReference type="ARBA" id="ARBA00022792"/>
    </source>
</evidence>
<evidence type="ECO:0000256" key="9">
    <source>
        <dbReference type="ARBA" id="ARBA00022982"/>
    </source>
</evidence>
<dbReference type="EMBL" id="MEKH01000001">
    <property type="protein sequence ID" value="ODO12044.1"/>
    <property type="molecule type" value="Genomic_DNA"/>
</dbReference>
<keyword evidence="6" id="KW-0813">Transport</keyword>
<evidence type="ECO:0000313" key="14">
    <source>
        <dbReference type="Proteomes" id="UP000095149"/>
    </source>
</evidence>
<dbReference type="PANTHER" id="PTHR20900:SF0">
    <property type="entry name" value="NADH DEHYDROGENASE [UBIQUINONE] 1 BETA SUBCOMPLEX SUBUNIT 7"/>
    <property type="match status" value="1"/>
</dbReference>
<dbReference type="Pfam" id="PF05676">
    <property type="entry name" value="NDUF_B7"/>
    <property type="match status" value="1"/>
</dbReference>
<evidence type="ECO:0000313" key="13">
    <source>
        <dbReference type="EMBL" id="ODO12044.1"/>
    </source>
</evidence>
<gene>
    <name evidence="13" type="ORF">I350_00828</name>
</gene>